<organism evidence="1 2">
    <name type="scientific">Astyanax mexicanus</name>
    <name type="common">Blind cave fish</name>
    <name type="synonym">Astyanax fasciatus mexicanus</name>
    <dbReference type="NCBI Taxonomy" id="7994"/>
    <lineage>
        <taxon>Eukaryota</taxon>
        <taxon>Metazoa</taxon>
        <taxon>Chordata</taxon>
        <taxon>Craniata</taxon>
        <taxon>Vertebrata</taxon>
        <taxon>Euteleostomi</taxon>
        <taxon>Actinopterygii</taxon>
        <taxon>Neopterygii</taxon>
        <taxon>Teleostei</taxon>
        <taxon>Ostariophysi</taxon>
        <taxon>Characiformes</taxon>
        <taxon>Characoidei</taxon>
        <taxon>Acestrorhamphidae</taxon>
        <taxon>Acestrorhamphinae</taxon>
        <taxon>Astyanax</taxon>
    </lineage>
</organism>
<name>A0A3B1IG65_ASTMX</name>
<evidence type="ECO:0000313" key="2">
    <source>
        <dbReference type="Proteomes" id="UP000018467"/>
    </source>
</evidence>
<proteinExistence type="predicted"/>
<evidence type="ECO:0000313" key="1">
    <source>
        <dbReference type="Ensembl" id="ENSAMXP00000028907.1"/>
    </source>
</evidence>
<dbReference type="AlphaFoldDB" id="A0A3B1IG65"/>
<dbReference type="Gene3D" id="1.10.150.240">
    <property type="entry name" value="Putative phosphatase, domain 2"/>
    <property type="match status" value="1"/>
</dbReference>
<reference evidence="2" key="1">
    <citation type="submission" date="2013-03" db="EMBL/GenBank/DDBJ databases">
        <authorList>
            <person name="Jeffery W."/>
            <person name="Warren W."/>
            <person name="Wilson R.K."/>
        </authorList>
    </citation>
    <scope>NUCLEOTIDE SEQUENCE</scope>
    <source>
        <strain evidence="2">female</strain>
    </source>
</reference>
<dbReference type="Proteomes" id="UP000018467">
    <property type="component" value="Unassembled WGS sequence"/>
</dbReference>
<accession>A0A3B1IG65</accession>
<sequence length="76" mass="8484">SYSTITGQLRNSYSTVTVQLQHSYSTVTVQLLSKAGYKLCSRVFWGIREAPGFSREDGSRRGRINGRMNHGCCCCC</sequence>
<dbReference type="Ensembl" id="ENSAMXT00000046514.1">
    <property type="protein sequence ID" value="ENSAMXP00000028907.1"/>
    <property type="gene ID" value="ENSAMXG00000039948.1"/>
</dbReference>
<reference evidence="1" key="3">
    <citation type="submission" date="2025-08" db="UniProtKB">
        <authorList>
            <consortium name="Ensembl"/>
        </authorList>
    </citation>
    <scope>IDENTIFICATION</scope>
</reference>
<protein>
    <submittedName>
        <fullName evidence="1">Uncharacterized protein</fullName>
    </submittedName>
</protein>
<dbReference type="InterPro" id="IPR023198">
    <property type="entry name" value="PGP-like_dom2"/>
</dbReference>
<keyword evidence="2" id="KW-1185">Reference proteome</keyword>
<reference evidence="1" key="4">
    <citation type="submission" date="2025-09" db="UniProtKB">
        <authorList>
            <consortium name="Ensembl"/>
        </authorList>
    </citation>
    <scope>IDENTIFICATION</scope>
</reference>
<dbReference type="InParanoid" id="A0A3B1IG65"/>
<reference evidence="2" key="2">
    <citation type="journal article" date="2014" name="Nat. Commun.">
        <title>The cavefish genome reveals candidate genes for eye loss.</title>
        <authorList>
            <person name="McGaugh S.E."/>
            <person name="Gross J.B."/>
            <person name="Aken B."/>
            <person name="Blin M."/>
            <person name="Borowsky R."/>
            <person name="Chalopin D."/>
            <person name="Hinaux H."/>
            <person name="Jeffery W.R."/>
            <person name="Keene A."/>
            <person name="Ma L."/>
            <person name="Minx P."/>
            <person name="Murphy D."/>
            <person name="O'Quin K.E."/>
            <person name="Retaux S."/>
            <person name="Rohner N."/>
            <person name="Searle S.M."/>
            <person name="Stahl B.A."/>
            <person name="Tabin C."/>
            <person name="Volff J.N."/>
            <person name="Yoshizawa M."/>
            <person name="Warren W.C."/>
        </authorList>
    </citation>
    <scope>NUCLEOTIDE SEQUENCE [LARGE SCALE GENOMIC DNA]</scope>
    <source>
        <strain evidence="2">female</strain>
    </source>
</reference>